<accession>A0A5S5B9Y3</accession>
<feature type="transmembrane region" description="Helical" evidence="1">
    <location>
        <begin position="165"/>
        <end position="184"/>
    </location>
</feature>
<sequence length="263" mass="28604">MSIGLRLTIRARFGWLVGSSLIALIVTALLSAQFSGRQPATMALDLGLSVIRLLLPLILVLMTQELLSREFDRRYFLNTLAYPHSRHSLLLGRFLTVVILTLGLLLLLAGALALLVWLVSQGYEQGTPAALGIHYLITIGFIGLDLLLLTAVATLLAVFASTPSFVLIGTFGFMLVARSFGAIVELLTRNTTVVSDAETYRSGVGLLSYLLPDLGALDVRMVTLYGRMELLPGDWPWLVLSTLTYTVALLALAVLALQRKCFA</sequence>
<feature type="transmembrane region" description="Helical" evidence="1">
    <location>
        <begin position="94"/>
        <end position="120"/>
    </location>
</feature>
<organism evidence="2 3">
    <name type="scientific">Stutzerimonas stutzeri</name>
    <name type="common">Pseudomonas stutzeri</name>
    <dbReference type="NCBI Taxonomy" id="316"/>
    <lineage>
        <taxon>Bacteria</taxon>
        <taxon>Pseudomonadati</taxon>
        <taxon>Pseudomonadota</taxon>
        <taxon>Gammaproteobacteria</taxon>
        <taxon>Pseudomonadales</taxon>
        <taxon>Pseudomonadaceae</taxon>
        <taxon>Stutzerimonas</taxon>
    </lineage>
</organism>
<keyword evidence="1" id="KW-1133">Transmembrane helix</keyword>
<evidence type="ECO:0000313" key="3">
    <source>
        <dbReference type="Proteomes" id="UP000324282"/>
    </source>
</evidence>
<feature type="transmembrane region" description="Helical" evidence="1">
    <location>
        <begin position="235"/>
        <end position="257"/>
    </location>
</feature>
<dbReference type="EMBL" id="VNHQ01000013">
    <property type="protein sequence ID" value="TYP63308.1"/>
    <property type="molecule type" value="Genomic_DNA"/>
</dbReference>
<protein>
    <submittedName>
        <fullName evidence="2">ABC-2 family transporter</fullName>
    </submittedName>
</protein>
<gene>
    <name evidence="2" type="ORF">A9A72_12376</name>
</gene>
<dbReference type="AlphaFoldDB" id="A0A5S5B9Y3"/>
<feature type="transmembrane region" description="Helical" evidence="1">
    <location>
        <begin position="46"/>
        <end position="67"/>
    </location>
</feature>
<reference evidence="2 3" key="1">
    <citation type="submission" date="2019-07" db="EMBL/GenBank/DDBJ databases">
        <title>Deep subsurface shale carbon reservoir microbial communities from Ohio and West Virginia, USA.</title>
        <authorList>
            <person name="Wrighton K."/>
        </authorList>
    </citation>
    <scope>NUCLEOTIDE SEQUENCE [LARGE SCALE GENOMIC DNA]</scope>
    <source>
        <strain evidence="2 3">NP_8Ht</strain>
    </source>
</reference>
<feature type="transmembrane region" description="Helical" evidence="1">
    <location>
        <begin position="132"/>
        <end position="158"/>
    </location>
</feature>
<keyword evidence="1" id="KW-0472">Membrane</keyword>
<evidence type="ECO:0000313" key="2">
    <source>
        <dbReference type="EMBL" id="TYP63308.1"/>
    </source>
</evidence>
<keyword evidence="1" id="KW-0812">Transmembrane</keyword>
<evidence type="ECO:0000256" key="1">
    <source>
        <dbReference type="SAM" id="Phobius"/>
    </source>
</evidence>
<dbReference type="PANTHER" id="PTHR43471">
    <property type="entry name" value="ABC TRANSPORTER PERMEASE"/>
    <property type="match status" value="1"/>
</dbReference>
<dbReference type="PANTHER" id="PTHR43471:SF10">
    <property type="entry name" value="SLL1107 PROTEIN"/>
    <property type="match status" value="1"/>
</dbReference>
<proteinExistence type="predicted"/>
<dbReference type="GO" id="GO:0140359">
    <property type="term" value="F:ABC-type transporter activity"/>
    <property type="evidence" value="ECO:0007669"/>
    <property type="project" value="InterPro"/>
</dbReference>
<dbReference type="Proteomes" id="UP000324282">
    <property type="component" value="Unassembled WGS sequence"/>
</dbReference>
<feature type="transmembrane region" description="Helical" evidence="1">
    <location>
        <begin position="12"/>
        <end position="34"/>
    </location>
</feature>
<name>A0A5S5B9Y3_STUST</name>
<dbReference type="RefSeq" id="WP_187433530.1">
    <property type="nucleotide sequence ID" value="NZ_VNHQ01000013.1"/>
</dbReference>
<dbReference type="GO" id="GO:0005886">
    <property type="term" value="C:plasma membrane"/>
    <property type="evidence" value="ECO:0007669"/>
    <property type="project" value="UniProtKB-SubCell"/>
</dbReference>
<dbReference type="Pfam" id="PF12730">
    <property type="entry name" value="ABC2_membrane_4"/>
    <property type="match status" value="1"/>
</dbReference>
<comment type="caution">
    <text evidence="2">The sequence shown here is derived from an EMBL/GenBank/DDBJ whole genome shotgun (WGS) entry which is preliminary data.</text>
</comment>